<evidence type="ECO:0000313" key="2">
    <source>
        <dbReference type="EMBL" id="RTQ46286.1"/>
    </source>
</evidence>
<name>A0A3S0QF92_9BACT</name>
<accession>A0A3S0QF92</accession>
<dbReference type="EMBL" id="RXOF01000016">
    <property type="protein sequence ID" value="RTQ46286.1"/>
    <property type="molecule type" value="Genomic_DNA"/>
</dbReference>
<feature type="chain" id="PRO_5018710979" evidence="1">
    <location>
        <begin position="18"/>
        <end position="206"/>
    </location>
</feature>
<dbReference type="RefSeq" id="WP_126695450.1">
    <property type="nucleotide sequence ID" value="NZ_RXOF01000016.1"/>
</dbReference>
<gene>
    <name evidence="2" type="ORF">EJV47_22430</name>
</gene>
<protein>
    <submittedName>
        <fullName evidence="2">Uncharacterized protein</fullName>
    </submittedName>
</protein>
<proteinExistence type="predicted"/>
<evidence type="ECO:0000256" key="1">
    <source>
        <dbReference type="SAM" id="SignalP"/>
    </source>
</evidence>
<reference evidence="2 3" key="1">
    <citation type="submission" date="2018-12" db="EMBL/GenBank/DDBJ databases">
        <title>Hymenobacter gummosus sp. nov., isolated from a spring.</title>
        <authorList>
            <person name="Nie L."/>
        </authorList>
    </citation>
    <scope>NUCLEOTIDE SEQUENCE [LARGE SCALE GENOMIC DNA]</scope>
    <source>
        <strain evidence="2 3">KCTC 52166</strain>
    </source>
</reference>
<dbReference type="OrthoDB" id="949867at2"/>
<keyword evidence="3" id="KW-1185">Reference proteome</keyword>
<sequence length="206" mass="23249">MMLRYSLLGLLALSALAACRKDKFEPDPANKLLPAYTEKGNNAGGALINGQVWRAYMNPGLLSRRKALVVEGQADTLFLEFDGDMQGNGAADPREGFVFALRRDGSNPFKLDSLLNLNNRRFVLDGRRHFARMNWLGNHHDHGAGRGELYVRRVQKLVSPNVTVGGQPYTEYILSGTYRFTAYYRTDSVQVTEGRFDHRISRLGYY</sequence>
<comment type="caution">
    <text evidence="2">The sequence shown here is derived from an EMBL/GenBank/DDBJ whole genome shotgun (WGS) entry which is preliminary data.</text>
</comment>
<dbReference type="Proteomes" id="UP000282184">
    <property type="component" value="Unassembled WGS sequence"/>
</dbReference>
<feature type="signal peptide" evidence="1">
    <location>
        <begin position="1"/>
        <end position="17"/>
    </location>
</feature>
<evidence type="ECO:0000313" key="3">
    <source>
        <dbReference type="Proteomes" id="UP000282184"/>
    </source>
</evidence>
<dbReference type="PROSITE" id="PS51257">
    <property type="entry name" value="PROKAR_LIPOPROTEIN"/>
    <property type="match status" value="1"/>
</dbReference>
<organism evidence="2 3">
    <name type="scientific">Hymenobacter gummosus</name>
    <dbReference type="NCBI Taxonomy" id="1776032"/>
    <lineage>
        <taxon>Bacteria</taxon>
        <taxon>Pseudomonadati</taxon>
        <taxon>Bacteroidota</taxon>
        <taxon>Cytophagia</taxon>
        <taxon>Cytophagales</taxon>
        <taxon>Hymenobacteraceae</taxon>
        <taxon>Hymenobacter</taxon>
    </lineage>
</organism>
<dbReference type="AlphaFoldDB" id="A0A3S0QF92"/>
<keyword evidence="1" id="KW-0732">Signal</keyword>